<keyword evidence="2" id="KW-1133">Transmembrane helix</keyword>
<proteinExistence type="predicted"/>
<evidence type="ECO:0000313" key="3">
    <source>
        <dbReference type="EMBL" id="ONM34292.1"/>
    </source>
</evidence>
<feature type="transmembrane region" description="Helical" evidence="2">
    <location>
        <begin position="93"/>
        <end position="115"/>
    </location>
</feature>
<keyword evidence="2" id="KW-0472">Membrane</keyword>
<organism evidence="3">
    <name type="scientific">Zea mays</name>
    <name type="common">Maize</name>
    <dbReference type="NCBI Taxonomy" id="4577"/>
    <lineage>
        <taxon>Eukaryota</taxon>
        <taxon>Viridiplantae</taxon>
        <taxon>Streptophyta</taxon>
        <taxon>Embryophyta</taxon>
        <taxon>Tracheophyta</taxon>
        <taxon>Spermatophyta</taxon>
        <taxon>Magnoliopsida</taxon>
        <taxon>Liliopsida</taxon>
        <taxon>Poales</taxon>
        <taxon>Poaceae</taxon>
        <taxon>PACMAD clade</taxon>
        <taxon>Panicoideae</taxon>
        <taxon>Andropogonodae</taxon>
        <taxon>Andropogoneae</taxon>
        <taxon>Tripsacinae</taxon>
        <taxon>Zea</taxon>
    </lineage>
</organism>
<feature type="region of interest" description="Disordered" evidence="1">
    <location>
        <begin position="21"/>
        <end position="52"/>
    </location>
</feature>
<feature type="compositionally biased region" description="Low complexity" evidence="1">
    <location>
        <begin position="22"/>
        <end position="46"/>
    </location>
</feature>
<dbReference type="AlphaFoldDB" id="A0A1D6N0H9"/>
<name>A0A1D6N0H9_MAIZE</name>
<evidence type="ECO:0000256" key="2">
    <source>
        <dbReference type="SAM" id="Phobius"/>
    </source>
</evidence>
<accession>A0A1D6N0H9</accession>
<protein>
    <submittedName>
        <fullName evidence="3">AWPM-19-like family protein</fullName>
    </submittedName>
</protein>
<dbReference type="EMBL" id="CM007649">
    <property type="protein sequence ID" value="ONM34295.1"/>
    <property type="molecule type" value="Genomic_DNA"/>
</dbReference>
<gene>
    <name evidence="3" type="ORF">ZEAMMB73_Zm00001d042011</name>
</gene>
<dbReference type="EMBL" id="CM007649">
    <property type="protein sequence ID" value="ONM34292.1"/>
    <property type="molecule type" value="Genomic_DNA"/>
</dbReference>
<feature type="transmembrane region" description="Helical" evidence="2">
    <location>
        <begin position="121"/>
        <end position="139"/>
    </location>
</feature>
<evidence type="ECO:0000256" key="1">
    <source>
        <dbReference type="SAM" id="MobiDB-lite"/>
    </source>
</evidence>
<reference evidence="3" key="1">
    <citation type="submission" date="2015-12" db="EMBL/GenBank/DDBJ databases">
        <title>Update maize B73 reference genome by single molecule sequencing technologies.</title>
        <authorList>
            <consortium name="Maize Genome Sequencing Project"/>
            <person name="Ware D."/>
        </authorList>
    </citation>
    <scope>NUCLEOTIDE SEQUENCE [LARGE SCALE GENOMIC DNA]</scope>
    <source>
        <tissue evidence="3">Seedling</tissue>
    </source>
</reference>
<sequence>MMKPMLPPTPTLVATSASLAVPSAPRTTPTPTASARSSSSMAATTTNPGRAAGPRAVSCELAYPCMHVWWCRSLVLPFSVLVFRLVENKQFKLSLISCMSCVRFSVYASYILWSYVCVDMLVSLSMCVCLFVCVSISVCKGRFGKFYLILILREN</sequence>
<keyword evidence="2" id="KW-0812">Transmembrane</keyword>